<dbReference type="Pfam" id="PF00078">
    <property type="entry name" value="RVT_1"/>
    <property type="match status" value="1"/>
</dbReference>
<gene>
    <name evidence="2" type="ORF">LSAT_V11C500253500</name>
</gene>
<evidence type="ECO:0000313" key="2">
    <source>
        <dbReference type="EMBL" id="KAJ0205077.1"/>
    </source>
</evidence>
<sequence length="100" mass="11335">MDKVFADQIGRKMEVYIDDMVIKIHNEAALLGDIKETFRTLAQAQIKLNLRKCTFGVEEGQFLGYQITKEGIASNQNKIKEFLDSKAPQNLKGLKRSMGD</sequence>
<evidence type="ECO:0000259" key="1">
    <source>
        <dbReference type="Pfam" id="PF00078"/>
    </source>
</evidence>
<name>A0A9R1VHY0_LACSA</name>
<dbReference type="Proteomes" id="UP000235145">
    <property type="component" value="Unassembled WGS sequence"/>
</dbReference>
<dbReference type="EMBL" id="NBSK02000005">
    <property type="protein sequence ID" value="KAJ0205077.1"/>
    <property type="molecule type" value="Genomic_DNA"/>
</dbReference>
<dbReference type="SUPFAM" id="SSF56672">
    <property type="entry name" value="DNA/RNA polymerases"/>
    <property type="match status" value="1"/>
</dbReference>
<dbReference type="PANTHER" id="PTHR24559:SF444">
    <property type="entry name" value="REVERSE TRANSCRIPTASE DOMAIN-CONTAINING PROTEIN"/>
    <property type="match status" value="1"/>
</dbReference>
<evidence type="ECO:0000313" key="3">
    <source>
        <dbReference type="Proteomes" id="UP000235145"/>
    </source>
</evidence>
<dbReference type="AlphaFoldDB" id="A0A9R1VHY0"/>
<dbReference type="PANTHER" id="PTHR24559">
    <property type="entry name" value="TRANSPOSON TY3-I GAG-POL POLYPROTEIN"/>
    <property type="match status" value="1"/>
</dbReference>
<dbReference type="Gene3D" id="3.30.70.270">
    <property type="match status" value="1"/>
</dbReference>
<accession>A0A9R1VHY0</accession>
<organism evidence="2 3">
    <name type="scientific">Lactuca sativa</name>
    <name type="common">Garden lettuce</name>
    <dbReference type="NCBI Taxonomy" id="4236"/>
    <lineage>
        <taxon>Eukaryota</taxon>
        <taxon>Viridiplantae</taxon>
        <taxon>Streptophyta</taxon>
        <taxon>Embryophyta</taxon>
        <taxon>Tracheophyta</taxon>
        <taxon>Spermatophyta</taxon>
        <taxon>Magnoliopsida</taxon>
        <taxon>eudicotyledons</taxon>
        <taxon>Gunneridae</taxon>
        <taxon>Pentapetalae</taxon>
        <taxon>asterids</taxon>
        <taxon>campanulids</taxon>
        <taxon>Asterales</taxon>
        <taxon>Asteraceae</taxon>
        <taxon>Cichorioideae</taxon>
        <taxon>Cichorieae</taxon>
        <taxon>Lactucinae</taxon>
        <taxon>Lactuca</taxon>
    </lineage>
</organism>
<comment type="caution">
    <text evidence="2">The sequence shown here is derived from an EMBL/GenBank/DDBJ whole genome shotgun (WGS) entry which is preliminary data.</text>
</comment>
<proteinExistence type="predicted"/>
<protein>
    <recommendedName>
        <fullName evidence="1">Reverse transcriptase domain-containing protein</fullName>
    </recommendedName>
</protein>
<dbReference type="InterPro" id="IPR043502">
    <property type="entry name" value="DNA/RNA_pol_sf"/>
</dbReference>
<dbReference type="InterPro" id="IPR053134">
    <property type="entry name" value="RNA-dir_DNA_polymerase"/>
</dbReference>
<keyword evidence="3" id="KW-1185">Reference proteome</keyword>
<reference evidence="2 3" key="1">
    <citation type="journal article" date="2017" name="Nat. Commun.">
        <title>Genome assembly with in vitro proximity ligation data and whole-genome triplication in lettuce.</title>
        <authorList>
            <person name="Reyes-Chin-Wo S."/>
            <person name="Wang Z."/>
            <person name="Yang X."/>
            <person name="Kozik A."/>
            <person name="Arikit S."/>
            <person name="Song C."/>
            <person name="Xia L."/>
            <person name="Froenicke L."/>
            <person name="Lavelle D.O."/>
            <person name="Truco M.J."/>
            <person name="Xia R."/>
            <person name="Zhu S."/>
            <person name="Xu C."/>
            <person name="Xu H."/>
            <person name="Xu X."/>
            <person name="Cox K."/>
            <person name="Korf I."/>
            <person name="Meyers B.C."/>
            <person name="Michelmore R.W."/>
        </authorList>
    </citation>
    <scope>NUCLEOTIDE SEQUENCE [LARGE SCALE GENOMIC DNA]</scope>
    <source>
        <strain evidence="3">cv. Salinas</strain>
        <tissue evidence="2">Seedlings</tissue>
    </source>
</reference>
<dbReference type="InterPro" id="IPR000477">
    <property type="entry name" value="RT_dom"/>
</dbReference>
<dbReference type="InterPro" id="IPR043128">
    <property type="entry name" value="Rev_trsase/Diguanyl_cyclase"/>
</dbReference>
<feature type="domain" description="Reverse transcriptase" evidence="1">
    <location>
        <begin position="1"/>
        <end position="67"/>
    </location>
</feature>